<proteinExistence type="predicted"/>
<sequence>MKKKSFKSLILNKKSISKFSNEEIIGGTNGQTDVNECPSVRVKPHCMSHESYITVCECESDRC</sequence>
<evidence type="ECO:0000313" key="2">
    <source>
        <dbReference type="Proteomes" id="UP000464657"/>
    </source>
</evidence>
<dbReference type="EMBL" id="CP019288">
    <property type="protein sequence ID" value="QHI36870.1"/>
    <property type="molecule type" value="Genomic_DNA"/>
</dbReference>
<accession>A0A7L4ZK13</accession>
<dbReference type="Proteomes" id="UP000464657">
    <property type="component" value="Chromosome"/>
</dbReference>
<reference evidence="1 2" key="1">
    <citation type="journal article" date="2013" name="Int. J. Syst. Evol. Microbiol.">
        <title>Kordia antarctica sp. nov., isolated from Antarctic seawater.</title>
        <authorList>
            <person name="Baek K."/>
            <person name="Choi A."/>
            <person name="Kang I."/>
            <person name="Lee K."/>
            <person name="Cho J.C."/>
        </authorList>
    </citation>
    <scope>NUCLEOTIDE SEQUENCE [LARGE SCALE GENOMIC DNA]</scope>
    <source>
        <strain evidence="1 2">IMCC3317</strain>
    </source>
</reference>
<dbReference type="RefSeq" id="WP_160129542.1">
    <property type="nucleotide sequence ID" value="NZ_CP019288.1"/>
</dbReference>
<dbReference type="KEGG" id="kan:IMCC3317_22400"/>
<name>A0A7L4ZK13_9FLAO</name>
<keyword evidence="2" id="KW-1185">Reference proteome</keyword>
<evidence type="ECO:0000313" key="1">
    <source>
        <dbReference type="EMBL" id="QHI36870.1"/>
    </source>
</evidence>
<dbReference type="AlphaFoldDB" id="A0A7L4ZK13"/>
<protein>
    <submittedName>
        <fullName evidence="1">Uncharacterized protein</fullName>
    </submittedName>
</protein>
<gene>
    <name evidence="1" type="ORF">IMCC3317_22400</name>
</gene>
<organism evidence="1 2">
    <name type="scientific">Kordia antarctica</name>
    <dbReference type="NCBI Taxonomy" id="1218801"/>
    <lineage>
        <taxon>Bacteria</taxon>
        <taxon>Pseudomonadati</taxon>
        <taxon>Bacteroidota</taxon>
        <taxon>Flavobacteriia</taxon>
        <taxon>Flavobacteriales</taxon>
        <taxon>Flavobacteriaceae</taxon>
        <taxon>Kordia</taxon>
    </lineage>
</organism>